<feature type="domain" description="DUF4685" evidence="2">
    <location>
        <begin position="189"/>
        <end position="290"/>
    </location>
</feature>
<dbReference type="PANTHER" id="PTHR36865:SF1">
    <property type="entry name" value="RIKEN CDNA 1700001O22 GENE"/>
    <property type="match status" value="1"/>
</dbReference>
<dbReference type="GeneID" id="111146365"/>
<dbReference type="InterPro" id="IPR032756">
    <property type="entry name" value="DUF4685"/>
</dbReference>
<dbReference type="PANTHER" id="PTHR36865">
    <property type="entry name" value="RIKEN CDNA 1700001O22 GENE"/>
    <property type="match status" value="1"/>
</dbReference>
<dbReference type="KEGG" id="elk:111146365"/>
<name>A0A2Y9JAI1_ENHLU</name>
<dbReference type="STRING" id="391180.A0A2Y9JAI1"/>
<feature type="region of interest" description="Disordered" evidence="1">
    <location>
        <begin position="1"/>
        <end position="82"/>
    </location>
</feature>
<dbReference type="Pfam" id="PF15737">
    <property type="entry name" value="DUF4685"/>
    <property type="match status" value="1"/>
</dbReference>
<proteinExistence type="predicted"/>
<gene>
    <name evidence="4" type="primary">LOC111146365</name>
</gene>
<reference evidence="4" key="1">
    <citation type="submission" date="2025-08" db="UniProtKB">
        <authorList>
            <consortium name="RefSeq"/>
        </authorList>
    </citation>
    <scope>IDENTIFICATION</scope>
    <source>
        <tissue evidence="4">Blood</tissue>
    </source>
</reference>
<evidence type="ECO:0000313" key="4">
    <source>
        <dbReference type="RefSeq" id="XP_022357601.1"/>
    </source>
</evidence>
<dbReference type="Proteomes" id="UP000248482">
    <property type="component" value="Unplaced"/>
</dbReference>
<dbReference type="OrthoDB" id="9837695at2759"/>
<dbReference type="RefSeq" id="XP_022357601.1">
    <property type="nucleotide sequence ID" value="XM_022501893.1"/>
</dbReference>
<evidence type="ECO:0000256" key="1">
    <source>
        <dbReference type="SAM" id="MobiDB-lite"/>
    </source>
</evidence>
<sequence>MPRRPPNPGAQPVEPQGLPGDGARRRRDPLLPRLPLPQLRSVLGAGSPGGLRASEGGGAWWPSGSSHPDVRHPSPRLPDLPTLAQRGAQNRTRLRSLLLPPLLLARAPRELVPRRRGPGEREDPCRGAAREAPDSLRALLGELLPSRFREFLHHLGAECAEPRPPTSWASRPKRSVSEHSHHAPQCPHCQFLPDLRGQSSYFQNSLKKILLHQIPALGTLRRDHSQFTLKKANHRPLGAPAPRLKAVLSHSSSGESSGQRKRFCPFRVRFADETLRDTALRYWERSCAARPLHFSGTGSPRASKSFHLFIDQLLCAVSGNVAAPEPSCGPAGYHREWASSPVNIGTGAREHREMTGEFAQNPVCRSKEEAMANVSFSWDCPSLSTQEPPGHLPEDASMKCSLSGIPRATTRRLRGELPTWQDTDDILGLGGHRPAPGAGHWNPSRPAWSCTQS</sequence>
<keyword evidence="3" id="KW-1185">Reference proteome</keyword>
<evidence type="ECO:0000259" key="2">
    <source>
        <dbReference type="Pfam" id="PF15737"/>
    </source>
</evidence>
<evidence type="ECO:0000313" key="3">
    <source>
        <dbReference type="Proteomes" id="UP000248482"/>
    </source>
</evidence>
<feature type="compositionally biased region" description="Low complexity" evidence="1">
    <location>
        <begin position="31"/>
        <end position="40"/>
    </location>
</feature>
<feature type="region of interest" description="Disordered" evidence="1">
    <location>
        <begin position="162"/>
        <end position="183"/>
    </location>
</feature>
<organism evidence="3 4">
    <name type="scientific">Enhydra lutris kenyoni</name>
    <name type="common">northern sea otter</name>
    <dbReference type="NCBI Taxonomy" id="391180"/>
    <lineage>
        <taxon>Eukaryota</taxon>
        <taxon>Metazoa</taxon>
        <taxon>Chordata</taxon>
        <taxon>Craniata</taxon>
        <taxon>Vertebrata</taxon>
        <taxon>Euteleostomi</taxon>
        <taxon>Mammalia</taxon>
        <taxon>Eutheria</taxon>
        <taxon>Laurasiatheria</taxon>
        <taxon>Carnivora</taxon>
        <taxon>Caniformia</taxon>
        <taxon>Musteloidea</taxon>
        <taxon>Mustelidae</taxon>
        <taxon>Lutrinae</taxon>
        <taxon>Enhydra</taxon>
    </lineage>
</organism>
<accession>A0A2Y9JAI1</accession>
<protein>
    <submittedName>
        <fullName evidence="4">Uncharacterized protein C9orf50 homolog</fullName>
    </submittedName>
</protein>
<dbReference type="AlphaFoldDB" id="A0A2Y9JAI1"/>